<evidence type="ECO:0000256" key="6">
    <source>
        <dbReference type="SAM" id="SignalP"/>
    </source>
</evidence>
<comment type="subcellular location">
    <subcellularLocation>
        <location evidence="1">Cell outer membrane</location>
    </subcellularLocation>
</comment>
<reference evidence="7 8" key="1">
    <citation type="submission" date="2023-07" db="EMBL/GenBank/DDBJ databases">
        <title>Genomic Encyclopedia of Type Strains, Phase IV (KMG-IV): sequencing the most valuable type-strain genomes for metagenomic binning, comparative biology and taxonomic classification.</title>
        <authorList>
            <person name="Goeker M."/>
        </authorList>
    </citation>
    <scope>NUCLEOTIDE SEQUENCE [LARGE SCALE GENOMIC DNA]</scope>
    <source>
        <strain evidence="7 8">DSM 19619</strain>
    </source>
</reference>
<feature type="signal peptide" evidence="6">
    <location>
        <begin position="1"/>
        <end position="21"/>
    </location>
</feature>
<dbReference type="PANTHER" id="PTHR38776">
    <property type="entry name" value="MLTA-INTERACTING PROTEIN-RELATED"/>
    <property type="match status" value="1"/>
</dbReference>
<comment type="similarity">
    <text evidence="2">Belongs to the MipA/OmpV family.</text>
</comment>
<proteinExistence type="inferred from homology"/>
<keyword evidence="5" id="KW-0998">Cell outer membrane</keyword>
<keyword evidence="4" id="KW-0472">Membrane</keyword>
<keyword evidence="3 6" id="KW-0732">Signal</keyword>
<name>A0ABU0J9H7_9HYPH</name>
<dbReference type="PANTHER" id="PTHR38776:SF1">
    <property type="entry name" value="MLTA-INTERACTING PROTEIN-RELATED"/>
    <property type="match status" value="1"/>
</dbReference>
<evidence type="ECO:0000256" key="1">
    <source>
        <dbReference type="ARBA" id="ARBA00004442"/>
    </source>
</evidence>
<dbReference type="Proteomes" id="UP001242480">
    <property type="component" value="Unassembled WGS sequence"/>
</dbReference>
<evidence type="ECO:0000313" key="7">
    <source>
        <dbReference type="EMBL" id="MDQ0470914.1"/>
    </source>
</evidence>
<gene>
    <name evidence="7" type="ORF">QO011_003933</name>
</gene>
<dbReference type="InterPro" id="IPR010583">
    <property type="entry name" value="MipA"/>
</dbReference>
<accession>A0ABU0J9H7</accession>
<organism evidence="7 8">
    <name type="scientific">Labrys wisconsinensis</name>
    <dbReference type="NCBI Taxonomy" id="425677"/>
    <lineage>
        <taxon>Bacteria</taxon>
        <taxon>Pseudomonadati</taxon>
        <taxon>Pseudomonadota</taxon>
        <taxon>Alphaproteobacteria</taxon>
        <taxon>Hyphomicrobiales</taxon>
        <taxon>Xanthobacteraceae</taxon>
        <taxon>Labrys</taxon>
    </lineage>
</organism>
<feature type="chain" id="PRO_5046156679" evidence="6">
    <location>
        <begin position="22"/>
        <end position="277"/>
    </location>
</feature>
<evidence type="ECO:0000256" key="2">
    <source>
        <dbReference type="ARBA" id="ARBA00005722"/>
    </source>
</evidence>
<dbReference type="EMBL" id="JAUSVX010000007">
    <property type="protein sequence ID" value="MDQ0470914.1"/>
    <property type="molecule type" value="Genomic_DNA"/>
</dbReference>
<keyword evidence="8" id="KW-1185">Reference proteome</keyword>
<evidence type="ECO:0000256" key="4">
    <source>
        <dbReference type="ARBA" id="ARBA00023136"/>
    </source>
</evidence>
<evidence type="ECO:0000256" key="3">
    <source>
        <dbReference type="ARBA" id="ARBA00022729"/>
    </source>
</evidence>
<sequence length="277" mass="29190">MPRQRSSLLLALACLAPLVHAGPAAAQDAAATSSPWDLFSGDWSLSVGASGFIAPSYEGANDLAFKAVPMISLARTGTTTRFSSRNDNISFGVIDTGTFRFGPTAKLVVGRDDGTSNDLRGLKTVPWGAEVGGFAEYYPTDWLRLRGEVRHGIVSHHGVVGDFFADAFTDLTPTLRLSGGPRLSAASASYFDAYYGVSAQESLASGLDVYSPGGGLKSAGFGGALTWKATDKIETSLFAEYARLLGPAADSSLVEQRGSVDQFVFGVSATYRFDFAL</sequence>
<protein>
    <submittedName>
        <fullName evidence="7">Outer membrane scaffolding protein for murein synthesis (MipA/OmpV family)</fullName>
    </submittedName>
</protein>
<comment type="caution">
    <text evidence="7">The sequence shown here is derived from an EMBL/GenBank/DDBJ whole genome shotgun (WGS) entry which is preliminary data.</text>
</comment>
<evidence type="ECO:0000313" key="8">
    <source>
        <dbReference type="Proteomes" id="UP001242480"/>
    </source>
</evidence>
<dbReference type="RefSeq" id="WP_307275254.1">
    <property type="nucleotide sequence ID" value="NZ_JAUSVX010000007.1"/>
</dbReference>
<evidence type="ECO:0000256" key="5">
    <source>
        <dbReference type="ARBA" id="ARBA00023237"/>
    </source>
</evidence>
<dbReference type="Pfam" id="PF06629">
    <property type="entry name" value="MipA"/>
    <property type="match status" value="1"/>
</dbReference>